<reference evidence="6" key="1">
    <citation type="submission" date="2013-10" db="EMBL/GenBank/DDBJ databases">
        <title>Genomic analysis of the causative agents of coccidiosis in chickens.</title>
        <authorList>
            <person name="Reid A.J."/>
            <person name="Blake D."/>
            <person name="Billington K."/>
            <person name="Browne H."/>
            <person name="Dunn M."/>
            <person name="Hung S."/>
            <person name="Kawahara F."/>
            <person name="Miranda-Saavedra D."/>
            <person name="Mourier T."/>
            <person name="Nagra H."/>
            <person name="Otto T.D."/>
            <person name="Rawlings N."/>
            <person name="Sanchez A."/>
            <person name="Sanders M."/>
            <person name="Subramaniam C."/>
            <person name="Tay Y."/>
            <person name="Dear P."/>
            <person name="Doerig C."/>
            <person name="Gruber A."/>
            <person name="Parkinson J."/>
            <person name="Shirley M."/>
            <person name="Wan K.L."/>
            <person name="Berriman M."/>
            <person name="Tomley F."/>
            <person name="Pain A."/>
        </authorList>
    </citation>
    <scope>NUCLEOTIDE SEQUENCE [LARGE SCALE GENOMIC DNA]</scope>
    <source>
        <strain evidence="6">Houghton</strain>
    </source>
</reference>
<name>U6K9V4_9EIME</name>
<dbReference type="VEuPathDB" id="ToxoDB:EMH_0049460"/>
<evidence type="ECO:0000256" key="5">
    <source>
        <dbReference type="SAM" id="MobiDB-lite"/>
    </source>
</evidence>
<feature type="coiled-coil region" evidence="4">
    <location>
        <begin position="354"/>
        <end position="465"/>
    </location>
</feature>
<feature type="compositionally biased region" description="Low complexity" evidence="5">
    <location>
        <begin position="1074"/>
        <end position="1086"/>
    </location>
</feature>
<dbReference type="GeneID" id="25379630"/>
<keyword evidence="1" id="KW-0677">Repeat</keyword>
<feature type="compositionally biased region" description="Basic and acidic residues" evidence="5">
    <location>
        <begin position="1056"/>
        <end position="1065"/>
    </location>
</feature>
<dbReference type="RefSeq" id="XP_013355541.1">
    <property type="nucleotide sequence ID" value="XM_013500087.1"/>
</dbReference>
<feature type="repeat" description="ANK" evidence="3">
    <location>
        <begin position="753"/>
        <end position="781"/>
    </location>
</feature>
<feature type="repeat" description="ANK" evidence="3">
    <location>
        <begin position="782"/>
        <end position="814"/>
    </location>
</feature>
<dbReference type="Pfam" id="PF12796">
    <property type="entry name" value="Ank_2"/>
    <property type="match status" value="3"/>
</dbReference>
<reference evidence="6" key="2">
    <citation type="submission" date="2013-10" db="EMBL/GenBank/DDBJ databases">
        <authorList>
            <person name="Aslett M."/>
        </authorList>
    </citation>
    <scope>NUCLEOTIDE SEQUENCE [LARGE SCALE GENOMIC DNA]</scope>
    <source>
        <strain evidence="6">Houghton</strain>
    </source>
</reference>
<evidence type="ECO:0000256" key="4">
    <source>
        <dbReference type="SAM" id="Coils"/>
    </source>
</evidence>
<evidence type="ECO:0000313" key="6">
    <source>
        <dbReference type="EMBL" id="CDJ32977.1"/>
    </source>
</evidence>
<dbReference type="AlphaFoldDB" id="U6K9V4"/>
<protein>
    <submittedName>
        <fullName evidence="6">Ankyrin repeat-containing protein, putative</fullName>
    </submittedName>
</protein>
<evidence type="ECO:0000313" key="7">
    <source>
        <dbReference type="Proteomes" id="UP000030744"/>
    </source>
</evidence>
<dbReference type="OrthoDB" id="20872at2759"/>
<accession>U6K9V4</accession>
<dbReference type="PANTHER" id="PTHR24173">
    <property type="entry name" value="ANKYRIN REPEAT CONTAINING"/>
    <property type="match status" value="1"/>
</dbReference>
<dbReference type="PROSITE" id="PS50088">
    <property type="entry name" value="ANK_REPEAT"/>
    <property type="match status" value="4"/>
</dbReference>
<evidence type="ECO:0000256" key="1">
    <source>
        <dbReference type="ARBA" id="ARBA00022737"/>
    </source>
</evidence>
<evidence type="ECO:0000256" key="3">
    <source>
        <dbReference type="PROSITE-ProRule" id="PRU00023"/>
    </source>
</evidence>
<dbReference type="SUPFAM" id="SSF48403">
    <property type="entry name" value="Ankyrin repeat"/>
    <property type="match status" value="2"/>
</dbReference>
<dbReference type="Gene3D" id="3.80.10.10">
    <property type="entry name" value="Ribonuclease Inhibitor"/>
    <property type="match status" value="1"/>
</dbReference>
<dbReference type="PANTHER" id="PTHR24173:SF74">
    <property type="entry name" value="ANKYRIN REPEAT DOMAIN-CONTAINING PROTEIN 16"/>
    <property type="match status" value="1"/>
</dbReference>
<dbReference type="EMBL" id="HG684728">
    <property type="protein sequence ID" value="CDJ32977.1"/>
    <property type="molecule type" value="Genomic_DNA"/>
</dbReference>
<dbReference type="PROSITE" id="PS50297">
    <property type="entry name" value="ANK_REP_REGION"/>
    <property type="match status" value="2"/>
</dbReference>
<feature type="repeat" description="ANK" evidence="3">
    <location>
        <begin position="927"/>
        <end position="959"/>
    </location>
</feature>
<dbReference type="InterPro" id="IPR002110">
    <property type="entry name" value="Ankyrin_rpt"/>
</dbReference>
<evidence type="ECO:0000256" key="2">
    <source>
        <dbReference type="ARBA" id="ARBA00023043"/>
    </source>
</evidence>
<dbReference type="Gene3D" id="1.25.40.20">
    <property type="entry name" value="Ankyrin repeat-containing domain"/>
    <property type="match status" value="3"/>
</dbReference>
<keyword evidence="7" id="KW-1185">Reference proteome</keyword>
<dbReference type="SMART" id="SM00248">
    <property type="entry name" value="ANK"/>
    <property type="match status" value="8"/>
</dbReference>
<dbReference type="InterPro" id="IPR036770">
    <property type="entry name" value="Ankyrin_rpt-contain_sf"/>
</dbReference>
<keyword evidence="2 3" id="KW-0040">ANK repeat</keyword>
<sequence length="1119" mass="121261">MAQENESLHPEMQDSLNLGEGPIEVDVAKVGQLPGLAADGGALSGITINEVDEAEMARITAAIGQPEILDDLVHPATLGTVTVQQVPASRAAAAAAAAAQQQVAALQQQQLQQQQAAAAAAQHLRQQQQQQQQQQQGSAALAAAAGAASRAVPAGQNERWRLYLPHVEKLLDAEGILLLRQTCRLLCKHKYRPADGVLSFGMFRGVDARILMEQVVPLACKAVHPEVRAAGLSLDFSGCSLLKDASVARLMDVLHGRKEDNIIGGVLKSLCLDFCYEVTNKGLAALLTTHLPYLERLSLRCARSNELTFTNVATDFSADNWPSLLHFDASFTNMRLDAATVLADCLVGNATAVNKRHRKDYERKLQEEKQLRRLLHQQEKEHIQHMEQARSLKEQHAAVAERLQQQQALLDEKERALENQLQLEPIQVDGEAPQDQPEDPEQCAVRAQRELVLRLQQQLESLAAAVAAGEGAAVACQTAIEHTTAAADAAGFAAAESLAAAEEEEKHPVVASLEIVGSLASKCLLSKVGMETHYRSFCHAVKLGLHDQISSLTKVVQKEFTELCASAPYRGSSLLTLQAKRGSELLVNAPFVVDTSEDGGVNVLTLPVSIAIQTQDQETLKVLIKRGAQIDVCDYLGKSPLLRACEASRLDLVEALLDLGVSPNPHDLRCAHFPLQTAIRRNDAEIVKMAYQLNSKWLPLFLEAGAGAEKGKRWVLTDVLSCAVAKNDVDSIGLLIDKYPDLMNRTHPLWSKPLLQAAKQGRVHVLELLLASGCNVDARGEGGQTALLAATEEGLGSCVERLIDHGADVNKANFEGMTPLIVACMENHEDMVNYFLDHTQEPYRVKVHPNSLQQQPHLQVVENAQGERACEGKWILATQTQVLDCNKAEKTEGETPLLVCIRLRNDKIAKTILKKAKSIDLEAKDSQGRTALLAALFFGQYSVAATLMEMGADVMTQDEAGNTALAIANERLLTPGSDKRVLRRFLRLYRSRDTSRRHASSSGMLQSMLSALRDEGGSSSHVESDSGSGGEGARFFRKKSVSRSSSRGKQNGLDGADPRVSRSDGEVQGASTAGHSRGAAASPSSSSRKRTGKKLKIEPKTVLQVAKLPMSLFRAAKAK</sequence>
<dbReference type="InterPro" id="IPR032675">
    <property type="entry name" value="LRR_dom_sf"/>
</dbReference>
<gene>
    <name evidence="6" type="ORF">EMH_0049460</name>
</gene>
<feature type="region of interest" description="Disordered" evidence="5">
    <location>
        <begin position="1011"/>
        <end position="1098"/>
    </location>
</feature>
<dbReference type="Proteomes" id="UP000030744">
    <property type="component" value="Unassembled WGS sequence"/>
</dbReference>
<feature type="repeat" description="ANK" evidence="3">
    <location>
        <begin position="636"/>
        <end position="668"/>
    </location>
</feature>
<organism evidence="6 7">
    <name type="scientific">Eimeria mitis</name>
    <dbReference type="NCBI Taxonomy" id="44415"/>
    <lineage>
        <taxon>Eukaryota</taxon>
        <taxon>Sar</taxon>
        <taxon>Alveolata</taxon>
        <taxon>Apicomplexa</taxon>
        <taxon>Conoidasida</taxon>
        <taxon>Coccidia</taxon>
        <taxon>Eucoccidiorida</taxon>
        <taxon>Eimeriorina</taxon>
        <taxon>Eimeriidae</taxon>
        <taxon>Eimeria</taxon>
    </lineage>
</organism>
<keyword evidence="4" id="KW-0175">Coiled coil</keyword>
<proteinExistence type="predicted"/>
<feature type="coiled-coil region" evidence="4">
    <location>
        <begin position="89"/>
        <end position="131"/>
    </location>
</feature>